<organism evidence="1 2">
    <name type="scientific">Actinoplanes aureus</name>
    <dbReference type="NCBI Taxonomy" id="2792083"/>
    <lineage>
        <taxon>Bacteria</taxon>
        <taxon>Bacillati</taxon>
        <taxon>Actinomycetota</taxon>
        <taxon>Actinomycetes</taxon>
        <taxon>Micromonosporales</taxon>
        <taxon>Micromonosporaceae</taxon>
        <taxon>Actinoplanes</taxon>
    </lineage>
</organism>
<protein>
    <submittedName>
        <fullName evidence="1">Uncharacterized protein</fullName>
    </submittedName>
</protein>
<reference evidence="1" key="1">
    <citation type="submission" date="2020-11" db="EMBL/GenBank/DDBJ databases">
        <title>Isolation and identification of active actinomycetes.</title>
        <authorList>
            <person name="Sun X."/>
        </authorList>
    </citation>
    <scope>NUCLEOTIDE SEQUENCE</scope>
    <source>
        <strain evidence="1">NEAU-A11</strain>
    </source>
</reference>
<dbReference type="AlphaFoldDB" id="A0A931C279"/>
<accession>A0A931C279</accession>
<sequence>MDNLPDKGDAEIITMLEERLGRLELAVSHASSALSGQQAEAADAIDEAVVEHEELGSLLKEVIRRLTGK</sequence>
<gene>
    <name evidence="1" type="ORF">I4J89_11015</name>
</gene>
<dbReference type="EMBL" id="JADQTO010000004">
    <property type="protein sequence ID" value="MBG0561995.1"/>
    <property type="molecule type" value="Genomic_DNA"/>
</dbReference>
<dbReference type="RefSeq" id="WP_196413774.1">
    <property type="nucleotide sequence ID" value="NZ_JADQTO010000004.1"/>
</dbReference>
<name>A0A931C279_9ACTN</name>
<evidence type="ECO:0000313" key="1">
    <source>
        <dbReference type="EMBL" id="MBG0561995.1"/>
    </source>
</evidence>
<dbReference type="Proteomes" id="UP000598146">
    <property type="component" value="Unassembled WGS sequence"/>
</dbReference>
<keyword evidence="2" id="KW-1185">Reference proteome</keyword>
<evidence type="ECO:0000313" key="2">
    <source>
        <dbReference type="Proteomes" id="UP000598146"/>
    </source>
</evidence>
<comment type="caution">
    <text evidence="1">The sequence shown here is derived from an EMBL/GenBank/DDBJ whole genome shotgun (WGS) entry which is preliminary data.</text>
</comment>
<proteinExistence type="predicted"/>